<evidence type="ECO:0000256" key="2">
    <source>
        <dbReference type="ARBA" id="ARBA00023002"/>
    </source>
</evidence>
<dbReference type="SUPFAM" id="SSF53720">
    <property type="entry name" value="ALDH-like"/>
    <property type="match status" value="1"/>
</dbReference>
<dbReference type="Proteomes" id="UP000032266">
    <property type="component" value="Chromosome"/>
</dbReference>
<dbReference type="HOGENOM" id="CLU_005682_1_0_6"/>
<dbReference type="InterPro" id="IPR002872">
    <property type="entry name" value="Proline_DH_dom"/>
</dbReference>
<evidence type="ECO:0000256" key="3">
    <source>
        <dbReference type="ARBA" id="ARBA00023027"/>
    </source>
</evidence>
<accession>A0A0C5VKT5</accession>
<dbReference type="InterPro" id="IPR041349">
    <property type="entry name" value="PRODH"/>
</dbReference>
<comment type="catalytic activity">
    <reaction evidence="4 5">
        <text>L-glutamate 5-semialdehyde + NAD(+) + H2O = L-glutamate + NADH + 2 H(+)</text>
        <dbReference type="Rhea" id="RHEA:30235"/>
        <dbReference type="ChEBI" id="CHEBI:15377"/>
        <dbReference type="ChEBI" id="CHEBI:15378"/>
        <dbReference type="ChEBI" id="CHEBI:29985"/>
        <dbReference type="ChEBI" id="CHEBI:57540"/>
        <dbReference type="ChEBI" id="CHEBI:57945"/>
        <dbReference type="ChEBI" id="CHEBI:58066"/>
        <dbReference type="EC" id="1.2.1.88"/>
    </reaction>
</comment>
<keyword evidence="5" id="KW-0678">Repressor</keyword>
<dbReference type="InterPro" id="IPR024089">
    <property type="entry name" value="PRODH_PutA_dom_I/II"/>
</dbReference>
<dbReference type="GO" id="GO:0009898">
    <property type="term" value="C:cytoplasmic side of plasma membrane"/>
    <property type="evidence" value="ECO:0007669"/>
    <property type="project" value="TreeGrafter"/>
</dbReference>
<dbReference type="Pfam" id="PF00171">
    <property type="entry name" value="Aldedh"/>
    <property type="match status" value="1"/>
</dbReference>
<evidence type="ECO:0000259" key="11">
    <source>
        <dbReference type="Pfam" id="PF14850"/>
    </source>
</evidence>
<dbReference type="Pfam" id="PF18327">
    <property type="entry name" value="PRODH"/>
    <property type="match status" value="1"/>
</dbReference>
<keyword evidence="14" id="KW-1185">Reference proteome</keyword>
<evidence type="ECO:0000256" key="6">
    <source>
        <dbReference type="PIRSR" id="PIRSR000197-1"/>
    </source>
</evidence>
<dbReference type="InterPro" id="IPR025703">
    <property type="entry name" value="Bifunct_PutA"/>
</dbReference>
<dbReference type="Pfam" id="PF14850">
    <property type="entry name" value="Pro_dh-DNA_bdg"/>
    <property type="match status" value="1"/>
</dbReference>
<dbReference type="UniPathway" id="UPA00261">
    <property type="reaction ID" value="UER00373"/>
</dbReference>
<evidence type="ECO:0000256" key="5">
    <source>
        <dbReference type="PIRNR" id="PIRNR000197"/>
    </source>
</evidence>
<dbReference type="InterPro" id="IPR016161">
    <property type="entry name" value="Ald_DH/histidinol_DH"/>
</dbReference>
<feature type="domain" description="Proline dehydrogenase" evidence="10">
    <location>
        <begin position="184"/>
        <end position="477"/>
    </location>
</feature>
<reference evidence="13 14" key="1">
    <citation type="submission" date="2014-01" db="EMBL/GenBank/DDBJ databases">
        <title>Full genme sequencing of cellulolytic bacterium Gynuella sunshinyii YC6258T gen. nov., sp. nov.</title>
        <authorList>
            <person name="Khan H."/>
            <person name="Chung E.J."/>
            <person name="Chung Y.R."/>
        </authorList>
    </citation>
    <scope>NUCLEOTIDE SEQUENCE [LARGE SCALE GENOMIC DNA]</scope>
    <source>
        <strain evidence="13 14">YC6258</strain>
    </source>
</reference>
<dbReference type="NCBIfam" id="TIGR01238">
    <property type="entry name" value="D1pyr5carbox3"/>
    <property type="match status" value="1"/>
</dbReference>
<comment type="function">
    <text evidence="5">Oxidizes proline to glutamate for use as a carbon and nitrogen source.</text>
</comment>
<feature type="domain" description="Aldehyde dehydrogenase" evidence="9">
    <location>
        <begin position="556"/>
        <end position="995"/>
    </location>
</feature>
<evidence type="ECO:0000259" key="9">
    <source>
        <dbReference type="Pfam" id="PF00171"/>
    </source>
</evidence>
<evidence type="ECO:0000313" key="14">
    <source>
        <dbReference type="Proteomes" id="UP000032266"/>
    </source>
</evidence>
<dbReference type="InterPro" id="IPR029510">
    <property type="entry name" value="Ald_DH_CS_GLU"/>
</dbReference>
<dbReference type="PANTHER" id="PTHR42862">
    <property type="entry name" value="DELTA-1-PYRROLINE-5-CARBOXYLATE DEHYDROGENASE 1, ISOFORM A-RELATED"/>
    <property type="match status" value="1"/>
</dbReference>
<keyword evidence="5" id="KW-0274">FAD</keyword>
<dbReference type="InterPro" id="IPR005933">
    <property type="entry name" value="PutA_C"/>
</dbReference>
<name>A0A0C5VKT5_9GAMM</name>
<comment type="similarity">
    <text evidence="5">In the C-terminal section; belongs to the aldehyde dehydrogenase family.</text>
</comment>
<feature type="domain" description="Proline utilization A proline dehydrogenase N-terminal" evidence="12">
    <location>
        <begin position="15"/>
        <end position="60"/>
    </location>
</feature>
<dbReference type="RefSeq" id="WP_245626936.1">
    <property type="nucleotide sequence ID" value="NZ_CP007142.1"/>
</dbReference>
<dbReference type="Gene3D" id="3.40.605.10">
    <property type="entry name" value="Aldehyde Dehydrogenase, Chain A, domain 1"/>
    <property type="match status" value="1"/>
</dbReference>
<feature type="active site" evidence="6 7">
    <location>
        <position position="777"/>
    </location>
</feature>
<dbReference type="InterPro" id="IPR016162">
    <property type="entry name" value="Ald_DH_N"/>
</dbReference>
<organism evidence="13 14">
    <name type="scientific">Gynuella sunshinyii YC6258</name>
    <dbReference type="NCBI Taxonomy" id="1445510"/>
    <lineage>
        <taxon>Bacteria</taxon>
        <taxon>Pseudomonadati</taxon>
        <taxon>Pseudomonadota</taxon>
        <taxon>Gammaproteobacteria</taxon>
        <taxon>Oceanospirillales</taxon>
        <taxon>Saccharospirillaceae</taxon>
        <taxon>Gynuella</taxon>
    </lineage>
</organism>
<dbReference type="AlphaFoldDB" id="A0A0C5VKT5"/>
<comment type="similarity">
    <text evidence="5">In the N-terminal section; belongs to the proline dehydrogenase family.</text>
</comment>
<dbReference type="InterPro" id="IPR015590">
    <property type="entry name" value="Aldehyde_DH_dom"/>
</dbReference>
<dbReference type="CDD" id="cd07125">
    <property type="entry name" value="ALDH_PutA-P5CDH"/>
    <property type="match status" value="1"/>
</dbReference>
<evidence type="ECO:0000259" key="10">
    <source>
        <dbReference type="Pfam" id="PF01619"/>
    </source>
</evidence>
<comment type="pathway">
    <text evidence="1 5">Amino-acid degradation; L-proline degradation into L-glutamate; L-glutamate from L-proline: step 2/2.</text>
</comment>
<dbReference type="Gene3D" id="1.20.5.460">
    <property type="entry name" value="Single helix bin"/>
    <property type="match status" value="1"/>
</dbReference>
<dbReference type="NCBIfam" id="NF008869">
    <property type="entry name" value="PRK11904.1"/>
    <property type="match status" value="1"/>
</dbReference>
<feature type="domain" description="Proline dehydrogenase PutA" evidence="11">
    <location>
        <begin position="67"/>
        <end position="175"/>
    </location>
</feature>
<dbReference type="GO" id="GO:0010133">
    <property type="term" value="P:L-proline catabolic process to L-glutamate"/>
    <property type="evidence" value="ECO:0007669"/>
    <property type="project" value="UniProtKB-UniRule"/>
</dbReference>
<dbReference type="SUPFAM" id="SSF81935">
    <property type="entry name" value="N-terminal domain of bifunctional PutA protein"/>
    <property type="match status" value="1"/>
</dbReference>
<keyword evidence="5" id="KW-0642">Proline metabolism</keyword>
<dbReference type="FunFam" id="3.40.309.10:FF:000005">
    <property type="entry name" value="1-pyrroline-5-carboxylate dehydrogenase 1"/>
    <property type="match status" value="1"/>
</dbReference>
<comment type="pathway">
    <text evidence="5">Amino-acid degradation; L-proline degradation into L-glutamate; L-glutamate from L-proline: step 1/2.</text>
</comment>
<dbReference type="GO" id="GO:0003677">
    <property type="term" value="F:DNA binding"/>
    <property type="evidence" value="ECO:0007669"/>
    <property type="project" value="UniProtKB-KW"/>
</dbReference>
<dbReference type="STRING" id="1445510.YC6258_03236"/>
<keyword evidence="5" id="KW-0805">Transcription regulation</keyword>
<dbReference type="KEGG" id="gsn:YC6258_03236"/>
<keyword evidence="5" id="KW-0285">Flavoprotein</keyword>
<dbReference type="GO" id="GO:0003700">
    <property type="term" value="F:DNA-binding transcription factor activity"/>
    <property type="evidence" value="ECO:0007669"/>
    <property type="project" value="InterPro"/>
</dbReference>
<evidence type="ECO:0000256" key="7">
    <source>
        <dbReference type="PROSITE-ProRule" id="PRU10007"/>
    </source>
</evidence>
<keyword evidence="5" id="KW-0238">DNA-binding</keyword>
<protein>
    <recommendedName>
        <fullName evidence="5">Bifunctional protein PutA</fullName>
    </recommendedName>
    <domain>
        <recommendedName>
            <fullName evidence="5">Proline dehydrogenase</fullName>
            <ecNumber evidence="5">1.5.5.2</ecNumber>
        </recommendedName>
        <alternativeName>
            <fullName evidence="5">Proline oxidase</fullName>
        </alternativeName>
    </domain>
    <domain>
        <recommendedName>
            <fullName evidence="5">Delta-1-pyrroline-5-carboxylate dehydrogenase</fullName>
            <shortName evidence="5">P5C dehydrogenase</shortName>
            <ecNumber evidence="5">1.2.1.88</ecNumber>
        </recommendedName>
        <alternativeName>
            <fullName evidence="5">L-glutamate gamma-semialdehyde dehydrogenase</fullName>
        </alternativeName>
    </domain>
</protein>
<evidence type="ECO:0000256" key="8">
    <source>
        <dbReference type="RuleBase" id="RU003345"/>
    </source>
</evidence>
<dbReference type="InterPro" id="IPR016160">
    <property type="entry name" value="Ald_DH_CS_CYS"/>
</dbReference>
<dbReference type="PANTHER" id="PTHR42862:SF1">
    <property type="entry name" value="DELTA-1-PYRROLINE-5-CARBOXYLATE DEHYDROGENASE 2, ISOFORM A-RELATED"/>
    <property type="match status" value="1"/>
</dbReference>
<feature type="active site" evidence="6">
    <location>
        <position position="811"/>
    </location>
</feature>
<dbReference type="EC" id="1.2.1.88" evidence="5"/>
<dbReference type="GO" id="GO:0004657">
    <property type="term" value="F:proline dehydrogenase activity"/>
    <property type="evidence" value="ECO:0007669"/>
    <property type="project" value="UniProtKB-UniRule"/>
</dbReference>
<dbReference type="PROSITE" id="PS00070">
    <property type="entry name" value="ALDEHYDE_DEHYDR_CYS"/>
    <property type="match status" value="1"/>
</dbReference>
<dbReference type="Gene3D" id="3.20.20.220">
    <property type="match status" value="1"/>
</dbReference>
<evidence type="ECO:0000313" key="13">
    <source>
        <dbReference type="EMBL" id="AJQ95272.1"/>
    </source>
</evidence>
<dbReference type="Pfam" id="PF01619">
    <property type="entry name" value="Pro_dh"/>
    <property type="match status" value="1"/>
</dbReference>
<dbReference type="InterPro" id="IPR050485">
    <property type="entry name" value="Proline_metab_enzyme"/>
</dbReference>
<dbReference type="InterPro" id="IPR016163">
    <property type="entry name" value="Ald_DH_C"/>
</dbReference>
<dbReference type="EMBL" id="CP007142">
    <property type="protein sequence ID" value="AJQ95272.1"/>
    <property type="molecule type" value="Genomic_DNA"/>
</dbReference>
<keyword evidence="2 5" id="KW-0560">Oxidoreductase</keyword>
<evidence type="ECO:0000259" key="12">
    <source>
        <dbReference type="Pfam" id="PF18327"/>
    </source>
</evidence>
<evidence type="ECO:0000256" key="1">
    <source>
        <dbReference type="ARBA" id="ARBA00004786"/>
    </source>
</evidence>
<comment type="cofactor">
    <cofactor evidence="5">
        <name>FAD</name>
        <dbReference type="ChEBI" id="CHEBI:57692"/>
    </cofactor>
</comment>
<dbReference type="PIRSF" id="PIRSF000197">
    <property type="entry name" value="Bifunct_PutA"/>
    <property type="match status" value="1"/>
</dbReference>
<dbReference type="InterPro" id="IPR024082">
    <property type="entry name" value="PRODH_PutA_dom_II"/>
</dbReference>
<sequence length="1206" mass="132145">MSATNMSNSATLDHLRDEIRRHYLADESEVVEKLKHVAELSEEDCQSVVHRAVTMIGSVRKNSKPTMMEQFLAEYGLGTSEGVALMSLAEALLRVPDASTARQLIVDKLVPGRWKDHVGQSSFPLVNLTTRMLQFTAALLSVSSSGLMGKLIRTIVQPVVLFFTVQVMKELGRQFVLGRNIQEAMKRSSGRQSQGYRYSFDMLGEAARTERDALRYLDKYKNAITVLKSQCTHSDVRDNPGISVKLSALFSRYEYSQKERVVTVLVPRVLELAQQARAANMSFNIDAEEMDRLELSLDIIETVLKDESLAGWDGFGVVVQAYGPRASYVLDWLYALAGSLDRQIMVRLVKGAYWDAEIKRAQVLGLSGFPVFTRKAHSDISYIACARKLFGMTDRIYPQFATHNAHTVAAVQHLADGQSNFEFQRLHGMGESLYDAVMRQPGHRCRIYAPVGAHEDLLAYLVRRLLENGANSSFVHQIADAGMSAEQIARDPFNLKSFVPSSRIARPENLFAPLRKNALGWDLTDPEAVSTLLQSRDRFREHTWQGVPMISGESPEGEKLDVVNPANPEDIVGHIRMSTQQDIEQSIVASQEGARVWSATNASDRALVLNRVAELFESHATELFALVCREAGKTLPDAIAEVREAVDFARFYASEAQRVGASGRSRGTVVCISPWNFPLAIFSGQVLAAIAAGNSVIAKPAEQTILTAARAVELMYEAGVPRDVLQLLPGTGEQVGAVLTADPRISAVCFTGSTSTAQLINRAMANHMAPDVPLIAETGGLNAMIVDSTALLEQVVRDVLASSFQSAGQRCSALRILYVQQDIADALVTMLSGAMDELNISDPWHLETDIGPVIDREARDKILAYCDFHRSQGNLIKALEVPMSGLYVPPAMVRVAGIEQLEEEIFGPVLHVATFAASELNDVVNAINAKGYGLTFGLHTRLESRQRDIAARMKVGNVYINRNQIGAVVGSQPFGGEGLSGTGPKAGGPYYVQRFRSSVVVDEPFTSEQSAELIGAERLFQAIQELQYLAVEPVVLDLADIKSVFPTLSSWPQKLDKTVETMPGPVGEKNTLICHGRGTILCLGPTPMAAKRQILSALWQGNRVIAVLPGITGFVETLRNHGYPVVLIEGELEAEALREVSDFQAVLSSAPQSMLSRYRQALASRDGELIPLITDFCQPERLIHERHICVDTTAAGGNASLIAMSE</sequence>
<dbReference type="PATRIC" id="fig|1445510.3.peg.3200"/>
<dbReference type="Gene3D" id="3.40.309.10">
    <property type="entry name" value="Aldehyde Dehydrogenase, Chain A, domain 2"/>
    <property type="match status" value="1"/>
</dbReference>
<dbReference type="SUPFAM" id="SSF51730">
    <property type="entry name" value="FAD-linked oxidoreductase"/>
    <property type="match status" value="1"/>
</dbReference>
<dbReference type="EC" id="1.5.5.2" evidence="5"/>
<proteinExistence type="inferred from homology"/>
<keyword evidence="5" id="KW-0804">Transcription</keyword>
<gene>
    <name evidence="13" type="ORF">YC6258_03236</name>
</gene>
<comment type="similarity">
    <text evidence="8">Belongs to the aldehyde dehydrogenase family.</text>
</comment>
<comment type="catalytic activity">
    <reaction evidence="5">
        <text>L-proline + a quinone = (S)-1-pyrroline-5-carboxylate + a quinol + H(+)</text>
        <dbReference type="Rhea" id="RHEA:23784"/>
        <dbReference type="ChEBI" id="CHEBI:15378"/>
        <dbReference type="ChEBI" id="CHEBI:17388"/>
        <dbReference type="ChEBI" id="CHEBI:24646"/>
        <dbReference type="ChEBI" id="CHEBI:60039"/>
        <dbReference type="ChEBI" id="CHEBI:132124"/>
        <dbReference type="EC" id="1.5.5.2"/>
    </reaction>
</comment>
<keyword evidence="3 5" id="KW-0520">NAD</keyword>
<dbReference type="GO" id="GO:0003842">
    <property type="term" value="F:L-glutamate gamma-semialdehyde dehydrogenase activity"/>
    <property type="evidence" value="ECO:0007669"/>
    <property type="project" value="UniProtKB-UniRule"/>
</dbReference>
<evidence type="ECO:0000256" key="4">
    <source>
        <dbReference type="ARBA" id="ARBA00048142"/>
    </source>
</evidence>
<dbReference type="PROSITE" id="PS00687">
    <property type="entry name" value="ALDEHYDE_DEHYDR_GLU"/>
    <property type="match status" value="1"/>
</dbReference>
<dbReference type="InterPro" id="IPR029041">
    <property type="entry name" value="FAD-linked_oxidoreductase-like"/>
</dbReference>